<protein>
    <submittedName>
        <fullName evidence="1">Uncharacterized protein</fullName>
    </submittedName>
</protein>
<sequence>MDAHGRRHPLIEGLAGYVLPRSARSWDLPPRPDGYVGGQFRARLNEAADAPLAPVIAPAPGTGL</sequence>
<evidence type="ECO:0000313" key="2">
    <source>
        <dbReference type="Proteomes" id="UP001455088"/>
    </source>
</evidence>
<comment type="caution">
    <text evidence="1">The sequence shown here is derived from an EMBL/GenBank/DDBJ whole genome shotgun (WGS) entry which is preliminary data.</text>
</comment>
<organism evidence="1 2">
    <name type="scientific">Stenotrophomonas bentonitica</name>
    <dbReference type="NCBI Taxonomy" id="1450134"/>
    <lineage>
        <taxon>Bacteria</taxon>
        <taxon>Pseudomonadati</taxon>
        <taxon>Pseudomonadota</taxon>
        <taxon>Gammaproteobacteria</taxon>
        <taxon>Lysobacterales</taxon>
        <taxon>Lysobacteraceae</taxon>
        <taxon>Stenotrophomonas</taxon>
    </lineage>
</organism>
<evidence type="ECO:0000313" key="1">
    <source>
        <dbReference type="EMBL" id="MEL3952805.1"/>
    </source>
</evidence>
<reference evidence="1 2" key="1">
    <citation type="submission" date="2024-04" db="EMBL/GenBank/DDBJ databases">
        <title>Bacterial endophytes with biocontrol capabilities against important plant pathogens.</title>
        <authorList>
            <person name="Alayande K.A."/>
        </authorList>
    </citation>
    <scope>NUCLEOTIDE SEQUENCE [LARGE SCALE GENOMIC DNA]</scope>
    <source>
        <strain evidence="1 2">KV22</strain>
    </source>
</reference>
<proteinExistence type="predicted"/>
<keyword evidence="2" id="KW-1185">Reference proteome</keyword>
<dbReference type="Proteomes" id="UP001455088">
    <property type="component" value="Unassembled WGS sequence"/>
</dbReference>
<dbReference type="EMBL" id="JBBYHY010000002">
    <property type="protein sequence ID" value="MEL3952805.1"/>
    <property type="molecule type" value="Genomic_DNA"/>
</dbReference>
<gene>
    <name evidence="1" type="ORF">AAE039_04445</name>
</gene>
<dbReference type="RefSeq" id="WP_341986603.1">
    <property type="nucleotide sequence ID" value="NZ_JBBYHY010000002.1"/>
</dbReference>
<accession>A0ABU9JK14</accession>
<name>A0ABU9JK14_9GAMM</name>